<evidence type="ECO:0000256" key="2">
    <source>
        <dbReference type="SAM" id="SignalP"/>
    </source>
</evidence>
<evidence type="ECO:0000313" key="4">
    <source>
        <dbReference type="Proteomes" id="UP000002382"/>
    </source>
</evidence>
<evidence type="ECO:0008006" key="5">
    <source>
        <dbReference type="Google" id="ProtNLM"/>
    </source>
</evidence>
<accession>C5CF93</accession>
<keyword evidence="2" id="KW-0732">Signal</keyword>
<evidence type="ECO:0000313" key="3">
    <source>
        <dbReference type="EMBL" id="ACR79370.1"/>
    </source>
</evidence>
<dbReference type="OrthoDB" id="47455at2"/>
<feature type="region of interest" description="Disordered" evidence="1">
    <location>
        <begin position="166"/>
        <end position="186"/>
    </location>
</feature>
<feature type="signal peptide" evidence="2">
    <location>
        <begin position="1"/>
        <end position="22"/>
    </location>
</feature>
<reference evidence="3 4" key="1">
    <citation type="submission" date="2009-06" db="EMBL/GenBank/DDBJ databases">
        <title>Complete sequence of Thermotogales bacterium TBF 19.5.1.</title>
        <authorList>
            <consortium name="US DOE Joint Genome Institute"/>
            <person name="Lucas S."/>
            <person name="Copeland A."/>
            <person name="Lapidus A."/>
            <person name="Glavina del Rio T."/>
            <person name="Tice H."/>
            <person name="Bruce D."/>
            <person name="Goodwin L."/>
            <person name="Pitluck S."/>
            <person name="Chertkov O."/>
            <person name="Brettin T."/>
            <person name="Detter J.C."/>
            <person name="Han C."/>
            <person name="Schmutz J."/>
            <person name="Larimer F."/>
            <person name="Land M."/>
            <person name="Hauser L."/>
            <person name="Kyrpides N."/>
            <person name="Ovchinnikova G."/>
            <person name="Noll K."/>
        </authorList>
    </citation>
    <scope>NUCLEOTIDE SEQUENCE [LARGE SCALE GENOMIC DNA]</scope>
    <source>
        <strain evidence="4">ATCC BAA-1733 / DSM 21960 / TBF 19.5.1</strain>
    </source>
</reference>
<gene>
    <name evidence="3" type="ordered locus">Kole_0654</name>
</gene>
<dbReference type="KEGG" id="kol:Kole_0654"/>
<sequence length="186" mass="20096">MKKGILITTLVAVLILSVSIFAEPLHQYCDADCTCTSSEEITIEGTIVEINFDSTTVIVVEAEDGSIYEIHTGPIWSYDGVELEIGVTVSIEGKLVVGDSESYVVLNSINVGGTEVVLRDEDGTVVWAQKRMAGNAPMENIGTAQANVQSRNTVRTRSYFGKLGSDNGFGTPENVQNEFGPKNCRK</sequence>
<evidence type="ECO:0000256" key="1">
    <source>
        <dbReference type="SAM" id="MobiDB-lite"/>
    </source>
</evidence>
<reference evidence="3 4" key="2">
    <citation type="journal article" date="2011" name="J. Bacteriol.">
        <title>Genome Sequence of Kosmotoga olearia Strain TBF 19.5.1, a Thermophilic Bacterium with a Wide Growth Temperature Range, Isolated from the Troll B Oil Platform in the North Sea.</title>
        <authorList>
            <person name="Swithers K.S."/>
            <person name="Dipippo J.L."/>
            <person name="Bruce D.C."/>
            <person name="Detter C."/>
            <person name="Tapia R."/>
            <person name="Han S."/>
            <person name="Goodwin L.A."/>
            <person name="Han J."/>
            <person name="Woyke T."/>
            <person name="Pitluck S."/>
            <person name="Pennacchio L."/>
            <person name="Nolan M."/>
            <person name="Mikhailova N."/>
            <person name="Land M.L."/>
            <person name="Nesbo C.L."/>
            <person name="Gogarten J.P."/>
            <person name="Noll K.M."/>
        </authorList>
    </citation>
    <scope>NUCLEOTIDE SEQUENCE [LARGE SCALE GENOMIC DNA]</scope>
    <source>
        <strain evidence="4">ATCC BAA-1733 / DSM 21960 / TBF 19.5.1</strain>
    </source>
</reference>
<dbReference type="eggNOG" id="ENOG5033KHW">
    <property type="taxonomic scope" value="Bacteria"/>
</dbReference>
<dbReference type="RefSeq" id="WP_012745152.1">
    <property type="nucleotide sequence ID" value="NC_012785.1"/>
</dbReference>
<name>C5CF93_KOSOT</name>
<feature type="chain" id="PRO_5002949415" description="Nucleic acid binding OB-fold tRNA/helicase-type" evidence="2">
    <location>
        <begin position="23"/>
        <end position="186"/>
    </location>
</feature>
<dbReference type="AlphaFoldDB" id="C5CF93"/>
<organism evidence="3 4">
    <name type="scientific">Kosmotoga olearia (strain ATCC BAA-1733 / DSM 21960 / TBF 19.5.1)</name>
    <dbReference type="NCBI Taxonomy" id="521045"/>
    <lineage>
        <taxon>Bacteria</taxon>
        <taxon>Thermotogati</taxon>
        <taxon>Thermotogota</taxon>
        <taxon>Thermotogae</taxon>
        <taxon>Kosmotogales</taxon>
        <taxon>Kosmotogaceae</taxon>
        <taxon>Kosmotoga</taxon>
    </lineage>
</organism>
<protein>
    <recommendedName>
        <fullName evidence="5">Nucleic acid binding OB-fold tRNA/helicase-type</fullName>
    </recommendedName>
</protein>
<proteinExistence type="predicted"/>
<dbReference type="HOGENOM" id="CLU_1308783_0_0_0"/>
<keyword evidence="4" id="KW-1185">Reference proteome</keyword>
<dbReference type="STRING" id="521045.Kole_0654"/>
<dbReference type="Proteomes" id="UP000002382">
    <property type="component" value="Chromosome"/>
</dbReference>
<dbReference type="EMBL" id="CP001634">
    <property type="protein sequence ID" value="ACR79370.1"/>
    <property type="molecule type" value="Genomic_DNA"/>
</dbReference>